<accession>A0AAN9Q4I7</accession>
<evidence type="ECO:0000313" key="2">
    <source>
        <dbReference type="Proteomes" id="UP001367508"/>
    </source>
</evidence>
<proteinExistence type="predicted"/>
<dbReference type="AlphaFoldDB" id="A0AAN9Q4I7"/>
<dbReference type="EMBL" id="JAYMYQ010000007">
    <property type="protein sequence ID" value="KAK7321034.1"/>
    <property type="molecule type" value="Genomic_DNA"/>
</dbReference>
<dbReference type="Proteomes" id="UP001367508">
    <property type="component" value="Unassembled WGS sequence"/>
</dbReference>
<sequence>MTFDSYIWPLPSSRTMTHVGNPALYWEVIGGLPVARAWLFLSFLAWESLKGSREDLDAQRPRLRVPSESFVGPNHIGHPLVPGFPNVEYDQPWGSAHMWPSEVLDITDPLSTLSLKFLAKIFAMHGLPEGI</sequence>
<name>A0AAN9Q4I7_CANGL</name>
<keyword evidence="2" id="KW-1185">Reference proteome</keyword>
<gene>
    <name evidence="1" type="ORF">VNO77_31138</name>
</gene>
<comment type="caution">
    <text evidence="1">The sequence shown here is derived from an EMBL/GenBank/DDBJ whole genome shotgun (WGS) entry which is preliminary data.</text>
</comment>
<reference evidence="1 2" key="1">
    <citation type="submission" date="2024-01" db="EMBL/GenBank/DDBJ databases">
        <title>The genomes of 5 underutilized Papilionoideae crops provide insights into root nodulation and disease resistanc.</title>
        <authorList>
            <person name="Jiang F."/>
        </authorList>
    </citation>
    <scope>NUCLEOTIDE SEQUENCE [LARGE SCALE GENOMIC DNA]</scope>
    <source>
        <strain evidence="1">LVBAO_FW01</strain>
        <tissue evidence="1">Leaves</tissue>
    </source>
</reference>
<evidence type="ECO:0000313" key="1">
    <source>
        <dbReference type="EMBL" id="KAK7321034.1"/>
    </source>
</evidence>
<organism evidence="1 2">
    <name type="scientific">Canavalia gladiata</name>
    <name type="common">Sword bean</name>
    <name type="synonym">Dolichos gladiatus</name>
    <dbReference type="NCBI Taxonomy" id="3824"/>
    <lineage>
        <taxon>Eukaryota</taxon>
        <taxon>Viridiplantae</taxon>
        <taxon>Streptophyta</taxon>
        <taxon>Embryophyta</taxon>
        <taxon>Tracheophyta</taxon>
        <taxon>Spermatophyta</taxon>
        <taxon>Magnoliopsida</taxon>
        <taxon>eudicotyledons</taxon>
        <taxon>Gunneridae</taxon>
        <taxon>Pentapetalae</taxon>
        <taxon>rosids</taxon>
        <taxon>fabids</taxon>
        <taxon>Fabales</taxon>
        <taxon>Fabaceae</taxon>
        <taxon>Papilionoideae</taxon>
        <taxon>50 kb inversion clade</taxon>
        <taxon>NPAAA clade</taxon>
        <taxon>indigoferoid/millettioid clade</taxon>
        <taxon>Phaseoleae</taxon>
        <taxon>Canavalia</taxon>
    </lineage>
</organism>
<protein>
    <submittedName>
        <fullName evidence="1">Uncharacterized protein</fullName>
    </submittedName>
</protein>